<dbReference type="PANTHER" id="PTHR33695:SF1">
    <property type="entry name" value="LIPOPROTEIN SIGNAL PEPTIDASE"/>
    <property type="match status" value="1"/>
</dbReference>
<keyword evidence="7 9" id="KW-1133">Transmembrane helix</keyword>
<dbReference type="EMBL" id="SPQC01000005">
    <property type="protein sequence ID" value="TFU23736.1"/>
    <property type="molecule type" value="Genomic_DNA"/>
</dbReference>
<evidence type="ECO:0000256" key="4">
    <source>
        <dbReference type="ARBA" id="ARBA00022692"/>
    </source>
</evidence>
<dbReference type="HAMAP" id="MF_00161">
    <property type="entry name" value="LspA"/>
    <property type="match status" value="1"/>
</dbReference>
<feature type="active site" evidence="9">
    <location>
        <position position="144"/>
    </location>
</feature>
<feature type="transmembrane region" description="Helical" evidence="9">
    <location>
        <begin position="84"/>
        <end position="105"/>
    </location>
</feature>
<evidence type="ECO:0000256" key="6">
    <source>
        <dbReference type="ARBA" id="ARBA00022801"/>
    </source>
</evidence>
<comment type="caution">
    <text evidence="11">The sequence shown here is derived from an EMBL/GenBank/DDBJ whole genome shotgun (WGS) entry which is preliminary data.</text>
</comment>
<reference evidence="11 12" key="1">
    <citation type="submission" date="2019-03" db="EMBL/GenBank/DDBJ databases">
        <title>Diversity of the mouse oral microbiome.</title>
        <authorList>
            <person name="Joseph S."/>
            <person name="Aduse-Opoku J."/>
            <person name="Curtis M."/>
            <person name="Wade W."/>
            <person name="Hashim A."/>
        </authorList>
    </citation>
    <scope>NUCLEOTIDE SEQUENCE [LARGE SCALE GENOMIC DNA]</scope>
    <source>
        <strain evidence="12">irhom_31</strain>
    </source>
</reference>
<keyword evidence="2 9" id="KW-1003">Cell membrane</keyword>
<comment type="subcellular location">
    <subcellularLocation>
        <location evidence="9">Cell membrane</location>
        <topology evidence="9">Multi-pass membrane protein</topology>
    </subcellularLocation>
</comment>
<dbReference type="STRING" id="85336.A7979_02605"/>
<dbReference type="GO" id="GO:0005886">
    <property type="term" value="C:plasma membrane"/>
    <property type="evidence" value="ECO:0007669"/>
    <property type="project" value="UniProtKB-SubCell"/>
</dbReference>
<dbReference type="OrthoDB" id="4308908at2"/>
<dbReference type="AlphaFoldDB" id="A0A4Y9F8D8"/>
<dbReference type="PRINTS" id="PR00781">
    <property type="entry name" value="LIPOSIGPTASE"/>
</dbReference>
<sequence>MKAGSTVANTQQEGTVLVPVRTIPGVAKTLLALALFALVYGADQWVKHLVETTMTVGQTITVIDGLLWWRYYLNLGAAFSMGEGSTWLFTLISTVGALVALTLLVRAKTLPWVILLATLAGGIVGNLHDRLFREPGFGIGHVVDYISVPNFAIFNIADAAICVSMAAIVLLTFLGYRMDGQREVRADKAKKNEVGV</sequence>
<comment type="similarity">
    <text evidence="1 9 10">Belongs to the peptidase A8 family.</text>
</comment>
<keyword evidence="3 9" id="KW-0645">Protease</keyword>
<evidence type="ECO:0000256" key="1">
    <source>
        <dbReference type="ARBA" id="ARBA00006139"/>
    </source>
</evidence>
<dbReference type="Proteomes" id="UP000297951">
    <property type="component" value="Unassembled WGS sequence"/>
</dbReference>
<comment type="function">
    <text evidence="9">This protein specifically catalyzes the removal of signal peptides from prolipoproteins.</text>
</comment>
<keyword evidence="4 9" id="KW-0812">Transmembrane</keyword>
<gene>
    <name evidence="9 11" type="primary">lspA</name>
    <name evidence="11" type="ORF">E4U03_02260</name>
</gene>
<evidence type="ECO:0000256" key="7">
    <source>
        <dbReference type="ARBA" id="ARBA00022989"/>
    </source>
</evidence>
<feature type="transmembrane region" description="Helical" evidence="9">
    <location>
        <begin position="23"/>
        <end position="42"/>
    </location>
</feature>
<dbReference type="UniPathway" id="UPA00665"/>
<organism evidence="11 12">
    <name type="scientific">Rothia nasimurium</name>
    <dbReference type="NCBI Taxonomy" id="85336"/>
    <lineage>
        <taxon>Bacteria</taxon>
        <taxon>Bacillati</taxon>
        <taxon>Actinomycetota</taxon>
        <taxon>Actinomycetes</taxon>
        <taxon>Micrococcales</taxon>
        <taxon>Micrococcaceae</taxon>
        <taxon>Rothia</taxon>
    </lineage>
</organism>
<keyword evidence="5 9" id="KW-0064">Aspartyl protease</keyword>
<name>A0A4Y9F8D8_9MICC</name>
<feature type="transmembrane region" description="Helical" evidence="9">
    <location>
        <begin position="112"/>
        <end position="132"/>
    </location>
</feature>
<feature type="active site" evidence="9">
    <location>
        <position position="158"/>
    </location>
</feature>
<evidence type="ECO:0000256" key="9">
    <source>
        <dbReference type="HAMAP-Rule" id="MF_00161"/>
    </source>
</evidence>
<feature type="transmembrane region" description="Helical" evidence="9">
    <location>
        <begin position="54"/>
        <end position="72"/>
    </location>
</feature>
<evidence type="ECO:0000313" key="11">
    <source>
        <dbReference type="EMBL" id="TFU23736.1"/>
    </source>
</evidence>
<accession>A0A4Y9F8D8</accession>
<keyword evidence="8 9" id="KW-0472">Membrane</keyword>
<evidence type="ECO:0000256" key="2">
    <source>
        <dbReference type="ARBA" id="ARBA00022475"/>
    </source>
</evidence>
<evidence type="ECO:0000256" key="10">
    <source>
        <dbReference type="RuleBase" id="RU004181"/>
    </source>
</evidence>
<comment type="pathway">
    <text evidence="9">Protein modification; lipoprotein biosynthesis (signal peptide cleavage).</text>
</comment>
<evidence type="ECO:0000256" key="8">
    <source>
        <dbReference type="ARBA" id="ARBA00023136"/>
    </source>
</evidence>
<dbReference type="EC" id="3.4.23.36" evidence="9"/>
<feature type="transmembrane region" description="Helical" evidence="9">
    <location>
        <begin position="152"/>
        <end position="176"/>
    </location>
</feature>
<evidence type="ECO:0000256" key="5">
    <source>
        <dbReference type="ARBA" id="ARBA00022750"/>
    </source>
</evidence>
<comment type="catalytic activity">
    <reaction evidence="9">
        <text>Release of signal peptides from bacterial membrane prolipoproteins. Hydrolyzes -Xaa-Yaa-Zaa-|-(S,diacylglyceryl)Cys-, in which Xaa is hydrophobic (preferably Leu), and Yaa (Ala or Ser) and Zaa (Gly or Ala) have small, neutral side chains.</text>
        <dbReference type="EC" id="3.4.23.36"/>
    </reaction>
</comment>
<keyword evidence="6 9" id="KW-0378">Hydrolase</keyword>
<proteinExistence type="inferred from homology"/>
<protein>
    <recommendedName>
        <fullName evidence="9">Lipoprotein signal peptidase</fullName>
        <ecNumber evidence="9">3.4.23.36</ecNumber>
    </recommendedName>
    <alternativeName>
        <fullName evidence="9">Prolipoprotein signal peptidase</fullName>
    </alternativeName>
    <alternativeName>
        <fullName evidence="9">Signal peptidase II</fullName>
        <shortName evidence="9">SPase II</shortName>
    </alternativeName>
</protein>
<dbReference type="NCBIfam" id="TIGR00077">
    <property type="entry name" value="lspA"/>
    <property type="match status" value="1"/>
</dbReference>
<dbReference type="GO" id="GO:0004190">
    <property type="term" value="F:aspartic-type endopeptidase activity"/>
    <property type="evidence" value="ECO:0007669"/>
    <property type="project" value="UniProtKB-UniRule"/>
</dbReference>
<dbReference type="Pfam" id="PF01252">
    <property type="entry name" value="Peptidase_A8"/>
    <property type="match status" value="1"/>
</dbReference>
<dbReference type="GO" id="GO:0006508">
    <property type="term" value="P:proteolysis"/>
    <property type="evidence" value="ECO:0007669"/>
    <property type="project" value="UniProtKB-KW"/>
</dbReference>
<dbReference type="InterPro" id="IPR001872">
    <property type="entry name" value="Peptidase_A8"/>
</dbReference>
<dbReference type="PANTHER" id="PTHR33695">
    <property type="entry name" value="LIPOPROTEIN SIGNAL PEPTIDASE"/>
    <property type="match status" value="1"/>
</dbReference>
<evidence type="ECO:0000256" key="3">
    <source>
        <dbReference type="ARBA" id="ARBA00022670"/>
    </source>
</evidence>
<evidence type="ECO:0000313" key="12">
    <source>
        <dbReference type="Proteomes" id="UP000297951"/>
    </source>
</evidence>